<dbReference type="Proteomes" id="UP001152649">
    <property type="component" value="Unassembled WGS sequence"/>
</dbReference>
<dbReference type="EMBL" id="CAJVPG010000277">
    <property type="protein sequence ID" value="CAG8387183.1"/>
    <property type="molecule type" value="Genomic_DNA"/>
</dbReference>
<feature type="repeat" description="ANK" evidence="3">
    <location>
        <begin position="964"/>
        <end position="996"/>
    </location>
</feature>
<protein>
    <recommendedName>
        <fullName evidence="4">Clr5 domain-containing protein</fullName>
    </recommendedName>
</protein>
<dbReference type="InterPro" id="IPR025676">
    <property type="entry name" value="Clr5_dom"/>
</dbReference>
<name>A0A9W4JDK3_9EURO</name>
<dbReference type="OrthoDB" id="194358at2759"/>
<reference evidence="5" key="1">
    <citation type="submission" date="2021-07" db="EMBL/GenBank/DDBJ databases">
        <authorList>
            <person name="Branca A.L. A."/>
        </authorList>
    </citation>
    <scope>NUCLEOTIDE SEQUENCE</scope>
</reference>
<evidence type="ECO:0000256" key="2">
    <source>
        <dbReference type="ARBA" id="ARBA00023043"/>
    </source>
</evidence>
<dbReference type="Pfam" id="PF12796">
    <property type="entry name" value="Ank_2"/>
    <property type="match status" value="3"/>
</dbReference>
<dbReference type="PANTHER" id="PTHR24123">
    <property type="entry name" value="ANKYRIN REPEAT-CONTAINING"/>
    <property type="match status" value="1"/>
</dbReference>
<feature type="repeat" description="ANK" evidence="3">
    <location>
        <begin position="342"/>
        <end position="374"/>
    </location>
</feature>
<dbReference type="InterPro" id="IPR002110">
    <property type="entry name" value="Ankyrin_rpt"/>
</dbReference>
<feature type="repeat" description="ANK" evidence="3">
    <location>
        <begin position="435"/>
        <end position="463"/>
    </location>
</feature>
<dbReference type="AlphaFoldDB" id="A0A9W4JDK3"/>
<organism evidence="5 6">
    <name type="scientific">Penicillium salamii</name>
    <dbReference type="NCBI Taxonomy" id="1612424"/>
    <lineage>
        <taxon>Eukaryota</taxon>
        <taxon>Fungi</taxon>
        <taxon>Dikarya</taxon>
        <taxon>Ascomycota</taxon>
        <taxon>Pezizomycotina</taxon>
        <taxon>Eurotiomycetes</taxon>
        <taxon>Eurotiomycetidae</taxon>
        <taxon>Eurotiales</taxon>
        <taxon>Aspergillaceae</taxon>
        <taxon>Penicillium</taxon>
    </lineage>
</organism>
<feature type="domain" description="Clr5" evidence="4">
    <location>
        <begin position="5"/>
        <end position="55"/>
    </location>
</feature>
<dbReference type="SUPFAM" id="SSF48403">
    <property type="entry name" value="Ankyrin repeat"/>
    <property type="match status" value="2"/>
</dbReference>
<sequence>MAEPEFESFKLEIERLYVHENNTLAHVKEYMESKYSLVKSTSQYSRQLKKWGFAKGHIKAAEWNWIGDKMNKRKLNEDKESEFHIGGNQVDIPKVKKAKYREAYSSSIARFGPSPNTPEGLLVCTPTSPGMHLIWNGATPWLRFVKLLNDNQNGEASSPSSSLTIRTPRDFDALSRTVNHELMHRLSTIIPWDKLNHPPNIHSSSRTSAALSILMPEEFAGQHDIFSTTLTSSANGRKNRFGLELFLLSNNITSQGSRGRTEESIKQDDERVIQMLSDSGWKDLKHIQILLSTREPTAEAIAERVFSSALRLLDVDAVKMMLEAGMDPNNPLIESIPHGVLTPLQFAARSQHERSGELINTLISHGADVDYSCNDYPPLFYAIHNDKSSHMYTLMSHGAIATPSCLSAATGLKDIEAFIRIADSCVDVNARTGWQSPSALAEAVEHQNIEMIQILLSKGANVNDLVAIEFEGDITTTTVLGRGVQSHSINVIRALLVGCNELNPEFDGLPYVSPIVLAMGRENIEVTLSLLQAGVDIKLADGQGEMTLLERATEKRLSVALCKILIDYGAQIDRPISDKKCESSPLQIALKHKSVEVVELLINAGARLNDEYNKPPYTALGAALEHGDGVLINKLLTAGATFVGSKLQKVGSLGTAMYLQASGILKGILKGSGRKILAAALLDKNFNPDLVQYLLAYDADHGDEAQSDKSTPSKQSPLGAAIRARKFDLAKTLLDRGAVVTDIILADAVGEDSSFLEHLLARFRGSAPTAVGAAIQHGEYLDLFQEAGVDPTGVPQSFEQGWYCWDELEFELPPPESVLEIAVVSGEREAVQILLEWKPWSPRLIGRALTFAILLQLRGLAELILPFNPDHTQEITIKYGSYEDDLGEVIGEKETYTPLQAAVKEQMIPIARELMEKGDVNHLGDGARRRTALQHAVEKGNMELINLLLLDHKAKVDGPPARDGGATALQIACLKGYIGIARRLLDLGANVNEAPAEREGRTALQGAAEYGRIDMLQILLDEGALIVGDGEPQYRKAVELAERNGHHAAARLMKSWRKTVSLSPSAQ</sequence>
<proteinExistence type="predicted"/>
<dbReference type="PROSITE" id="PS50088">
    <property type="entry name" value="ANK_REPEAT"/>
    <property type="match status" value="5"/>
</dbReference>
<dbReference type="SMART" id="SM00248">
    <property type="entry name" value="ANK"/>
    <property type="match status" value="12"/>
</dbReference>
<keyword evidence="2 3" id="KW-0040">ANK repeat</keyword>
<evidence type="ECO:0000313" key="6">
    <source>
        <dbReference type="Proteomes" id="UP001152649"/>
    </source>
</evidence>
<evidence type="ECO:0000313" key="5">
    <source>
        <dbReference type="EMBL" id="CAG8387183.1"/>
    </source>
</evidence>
<feature type="repeat" description="ANK" evidence="3">
    <location>
        <begin position="999"/>
        <end position="1024"/>
    </location>
</feature>
<gene>
    <name evidence="5" type="ORF">PSALAMII_LOCUS6343</name>
</gene>
<dbReference type="PROSITE" id="PS50297">
    <property type="entry name" value="ANK_REP_REGION"/>
    <property type="match status" value="4"/>
</dbReference>
<comment type="caution">
    <text evidence="5">The sequence shown here is derived from an EMBL/GenBank/DDBJ whole genome shotgun (WGS) entry which is preliminary data.</text>
</comment>
<dbReference type="Pfam" id="PF14420">
    <property type="entry name" value="Clr5"/>
    <property type="match status" value="1"/>
</dbReference>
<evidence type="ECO:0000256" key="1">
    <source>
        <dbReference type="ARBA" id="ARBA00022737"/>
    </source>
</evidence>
<keyword evidence="1" id="KW-0677">Repeat</keyword>
<evidence type="ECO:0000259" key="4">
    <source>
        <dbReference type="Pfam" id="PF14420"/>
    </source>
</evidence>
<dbReference type="InterPro" id="IPR036770">
    <property type="entry name" value="Ankyrin_rpt-contain_sf"/>
</dbReference>
<feature type="repeat" description="ANK" evidence="3">
    <location>
        <begin position="581"/>
        <end position="613"/>
    </location>
</feature>
<dbReference type="InterPro" id="IPR051165">
    <property type="entry name" value="Multifunctional_ANK_Repeat"/>
</dbReference>
<dbReference type="PANTHER" id="PTHR24123:SF33">
    <property type="entry name" value="PROTEIN HOS4"/>
    <property type="match status" value="1"/>
</dbReference>
<keyword evidence="6" id="KW-1185">Reference proteome</keyword>
<dbReference type="Gene3D" id="1.25.40.20">
    <property type="entry name" value="Ankyrin repeat-containing domain"/>
    <property type="match status" value="2"/>
</dbReference>
<evidence type="ECO:0000256" key="3">
    <source>
        <dbReference type="PROSITE-ProRule" id="PRU00023"/>
    </source>
</evidence>
<accession>A0A9W4JDK3</accession>